<feature type="domain" description="HTH crp-type" evidence="4">
    <location>
        <begin position="149"/>
        <end position="215"/>
    </location>
</feature>
<dbReference type="InterPro" id="IPR050397">
    <property type="entry name" value="Env_Response_Regulators"/>
</dbReference>
<dbReference type="PROSITE" id="PS51063">
    <property type="entry name" value="HTH_CRP_2"/>
    <property type="match status" value="1"/>
</dbReference>
<dbReference type="InterPro" id="IPR012318">
    <property type="entry name" value="HTH_CRP"/>
</dbReference>
<dbReference type="AlphaFoldDB" id="A0A2P7NS11"/>
<evidence type="ECO:0000259" key="4">
    <source>
        <dbReference type="PROSITE" id="PS51063"/>
    </source>
</evidence>
<dbReference type="InterPro" id="IPR014710">
    <property type="entry name" value="RmlC-like_jellyroll"/>
</dbReference>
<dbReference type="OrthoDB" id="8969464at2"/>
<dbReference type="Proteomes" id="UP000241912">
    <property type="component" value="Unassembled WGS sequence"/>
</dbReference>
<dbReference type="SUPFAM" id="SSF46785">
    <property type="entry name" value="Winged helix' DNA-binding domain"/>
    <property type="match status" value="1"/>
</dbReference>
<evidence type="ECO:0000256" key="2">
    <source>
        <dbReference type="ARBA" id="ARBA00023125"/>
    </source>
</evidence>
<evidence type="ECO:0000313" key="6">
    <source>
        <dbReference type="Proteomes" id="UP000241912"/>
    </source>
</evidence>
<dbReference type="SUPFAM" id="SSF51206">
    <property type="entry name" value="cAMP-binding domain-like"/>
    <property type="match status" value="1"/>
</dbReference>
<comment type="caution">
    <text evidence="5">The sequence shown here is derived from an EMBL/GenBank/DDBJ whole genome shotgun (WGS) entry which is preliminary data.</text>
</comment>
<keyword evidence="3" id="KW-0804">Transcription</keyword>
<name>A0A2P7NS11_9PROT</name>
<keyword evidence="1" id="KW-0805">Transcription regulation</keyword>
<sequence length="237" mass="26730">MPVSIAQTIPIANRLLAALPRKDFVRFLADCEEVELALKEVLYYPGEHISYVYFPINSYISLATPLEHVTGLEMGLVGNEGMLGVTLMLGVDVAPLRALVQGPGLALRITTPLFLRVLEQSSALERELKRYLYVLISQIAQTAACNRFHMTEARLARWLLMTQDKSHSNTFHITHLFLAYMLGVRRVSITKAASSLQNRNIINYQRGNITILDRNGLEAVSCSCYRSDKEIYQRVMV</sequence>
<dbReference type="PANTHER" id="PTHR24567:SF74">
    <property type="entry name" value="HTH-TYPE TRANSCRIPTIONAL REGULATOR ARCR"/>
    <property type="match status" value="1"/>
</dbReference>
<dbReference type="PANTHER" id="PTHR24567">
    <property type="entry name" value="CRP FAMILY TRANSCRIPTIONAL REGULATORY PROTEIN"/>
    <property type="match status" value="1"/>
</dbReference>
<evidence type="ECO:0000313" key="5">
    <source>
        <dbReference type="EMBL" id="PSJ16254.1"/>
    </source>
</evidence>
<dbReference type="GO" id="GO:0003700">
    <property type="term" value="F:DNA-binding transcription factor activity"/>
    <property type="evidence" value="ECO:0007669"/>
    <property type="project" value="TreeGrafter"/>
</dbReference>
<evidence type="ECO:0000256" key="1">
    <source>
        <dbReference type="ARBA" id="ARBA00023015"/>
    </source>
</evidence>
<dbReference type="GO" id="GO:0005829">
    <property type="term" value="C:cytosol"/>
    <property type="evidence" value="ECO:0007669"/>
    <property type="project" value="TreeGrafter"/>
</dbReference>
<keyword evidence="2" id="KW-0238">DNA-binding</keyword>
<gene>
    <name evidence="5" type="ORF">C7H79_14510</name>
</gene>
<protein>
    <submittedName>
        <fullName evidence="5">Crp/Fnr family transcriptional regulator</fullName>
    </submittedName>
</protein>
<reference evidence="5 6" key="1">
    <citation type="submission" date="2018-03" db="EMBL/GenBank/DDBJ databases">
        <title>Draft genome of Nitrosomonas supralitoralis APG5.</title>
        <authorList>
            <person name="Urakawa H."/>
            <person name="Lopez J.V."/>
        </authorList>
    </citation>
    <scope>NUCLEOTIDE SEQUENCE [LARGE SCALE GENOMIC DNA]</scope>
    <source>
        <strain evidence="5 6">APG5</strain>
    </source>
</reference>
<organism evidence="5 6">
    <name type="scientific">Nitrosomonas supralitoralis</name>
    <dbReference type="NCBI Taxonomy" id="2116706"/>
    <lineage>
        <taxon>Bacteria</taxon>
        <taxon>Pseudomonadati</taxon>
        <taxon>Pseudomonadota</taxon>
        <taxon>Betaproteobacteria</taxon>
        <taxon>Nitrosomonadales</taxon>
        <taxon>Nitrosomonadaceae</taxon>
        <taxon>Nitrosomonas</taxon>
    </lineage>
</organism>
<dbReference type="InterPro" id="IPR018490">
    <property type="entry name" value="cNMP-bd_dom_sf"/>
</dbReference>
<dbReference type="EMBL" id="PXXU01000060">
    <property type="protein sequence ID" value="PSJ16254.1"/>
    <property type="molecule type" value="Genomic_DNA"/>
</dbReference>
<accession>A0A2P7NS11</accession>
<evidence type="ECO:0000256" key="3">
    <source>
        <dbReference type="ARBA" id="ARBA00023163"/>
    </source>
</evidence>
<dbReference type="Gene3D" id="2.60.120.10">
    <property type="entry name" value="Jelly Rolls"/>
    <property type="match status" value="1"/>
</dbReference>
<dbReference type="InterPro" id="IPR036390">
    <property type="entry name" value="WH_DNA-bd_sf"/>
</dbReference>
<dbReference type="GO" id="GO:0003677">
    <property type="term" value="F:DNA binding"/>
    <property type="evidence" value="ECO:0007669"/>
    <property type="project" value="UniProtKB-KW"/>
</dbReference>
<keyword evidence="6" id="KW-1185">Reference proteome</keyword>
<dbReference type="RefSeq" id="WP_106708006.1">
    <property type="nucleotide sequence ID" value="NZ_PXXU01000060.1"/>
</dbReference>
<dbReference type="Pfam" id="PF13545">
    <property type="entry name" value="HTH_Crp_2"/>
    <property type="match status" value="1"/>
</dbReference>
<proteinExistence type="predicted"/>